<comment type="caution">
    <text evidence="1">The sequence shown here is derived from an EMBL/GenBank/DDBJ whole genome shotgun (WGS) entry which is preliminary data.</text>
</comment>
<protein>
    <submittedName>
        <fullName evidence="1">Mobilization protein</fullName>
    </submittedName>
</protein>
<evidence type="ECO:0000313" key="2">
    <source>
        <dbReference type="Proteomes" id="UP000190750"/>
    </source>
</evidence>
<reference evidence="1 2" key="1">
    <citation type="submission" date="2017-01" db="EMBL/GenBank/DDBJ databases">
        <title>Genome sequencing of Rhodoferax fermentans JCM 7819.</title>
        <authorList>
            <person name="Kim Y.J."/>
            <person name="Farh M.E.-A."/>
            <person name="Yang D.-C."/>
        </authorList>
    </citation>
    <scope>NUCLEOTIDE SEQUENCE [LARGE SCALE GENOMIC DNA]</scope>
    <source>
        <strain evidence="1 2">JCM 7819</strain>
    </source>
</reference>
<dbReference type="OrthoDB" id="69313at2"/>
<sequence length="234" mass="25392">MSSLNFIGGEKGGVGKSVLARLLAQYFIDKEQAFVGFDTDRSHTSFTRFYADYASPVVVDSYEGLDAIASAFESADPTGAPPRVVVDLAAQTAAPLARWIKDSDVFAVLADMGITVNFWHVSDAGKDSVDLLGRLLSTYETGPNYIVVKNHGRGSDFSQLDASPALETALSRGAKVISLPALHEASMRKIDRQNASFWAAIHSKPEADALGLLERQRVKSWLKKTYEGFDSLSL</sequence>
<dbReference type="InterPro" id="IPR027417">
    <property type="entry name" value="P-loop_NTPase"/>
</dbReference>
<evidence type="ECO:0000313" key="1">
    <source>
        <dbReference type="EMBL" id="OOV05541.1"/>
    </source>
</evidence>
<proteinExistence type="predicted"/>
<keyword evidence="2" id="KW-1185">Reference proteome</keyword>
<dbReference type="STRING" id="28066.RF819_01415"/>
<dbReference type="AlphaFoldDB" id="A0A1T1AN24"/>
<name>A0A1T1AN24_RHOFE</name>
<dbReference type="EMBL" id="MTJN01000002">
    <property type="protein sequence ID" value="OOV05541.1"/>
    <property type="molecule type" value="Genomic_DNA"/>
</dbReference>
<dbReference type="SUPFAM" id="SSF52540">
    <property type="entry name" value="P-loop containing nucleoside triphosphate hydrolases"/>
    <property type="match status" value="1"/>
</dbReference>
<dbReference type="Proteomes" id="UP000190750">
    <property type="component" value="Unassembled WGS sequence"/>
</dbReference>
<organism evidence="1 2">
    <name type="scientific">Rhodoferax fermentans</name>
    <dbReference type="NCBI Taxonomy" id="28066"/>
    <lineage>
        <taxon>Bacteria</taxon>
        <taxon>Pseudomonadati</taxon>
        <taxon>Pseudomonadota</taxon>
        <taxon>Betaproteobacteria</taxon>
        <taxon>Burkholderiales</taxon>
        <taxon>Comamonadaceae</taxon>
        <taxon>Rhodoferax</taxon>
    </lineage>
</organism>
<dbReference type="RefSeq" id="WP_078363320.1">
    <property type="nucleotide sequence ID" value="NZ_MTJN01000002.1"/>
</dbReference>
<accession>A0A1T1AN24</accession>
<gene>
    <name evidence="1" type="ORF">RF819_01415</name>
</gene>
<dbReference type="Gene3D" id="3.40.50.300">
    <property type="entry name" value="P-loop containing nucleotide triphosphate hydrolases"/>
    <property type="match status" value="1"/>
</dbReference>